<sequence>MQGKQVGKGRTAEVWEHGEGRIIKLYNGDIPEPYVEREYLVSKYVFEQGLCTPEPLELVGIDGRKGIVFQQIQGRSLLGMISGQPWQLGKYAKQMARLHNNLHQLEGTEDFGRQKAELRKSIIAAPMLTMEEKSAVLDHLEGLPEGNKLCHGDFHPDNVLINEQAWIIDWMTGIMGNPAGDAARSVLLFSMGAMPPGASQLAKFVIGFMRQRLTKGYIREYLALSGQSYAAIDSWILPVAAARLVEGVPVQEKEQLVREIRKRLSKSSAI</sequence>
<feature type="domain" description="Aminoglycoside phosphotransferase" evidence="1">
    <location>
        <begin position="4"/>
        <end position="205"/>
    </location>
</feature>
<name>A0ABX3H2J4_PAEBO</name>
<dbReference type="InterPro" id="IPR011009">
    <property type="entry name" value="Kinase-like_dom_sf"/>
</dbReference>
<accession>A0ABX3H2J4</accession>
<dbReference type="InterPro" id="IPR002575">
    <property type="entry name" value="Aminoglycoside_PTrfase"/>
</dbReference>
<dbReference type="Gene3D" id="3.90.1200.10">
    <property type="match status" value="1"/>
</dbReference>
<evidence type="ECO:0000313" key="3">
    <source>
        <dbReference type="Proteomes" id="UP000187412"/>
    </source>
</evidence>
<dbReference type="Pfam" id="PF01636">
    <property type="entry name" value="APH"/>
    <property type="match status" value="1"/>
</dbReference>
<dbReference type="RefSeq" id="WP_076112824.1">
    <property type="nucleotide sequence ID" value="NZ_MPTB01000031.1"/>
</dbReference>
<protein>
    <recommendedName>
        <fullName evidence="1">Aminoglycoside phosphotransferase domain-containing protein</fullName>
    </recommendedName>
</protein>
<dbReference type="EMBL" id="MPTB01000031">
    <property type="protein sequence ID" value="OMD44632.1"/>
    <property type="molecule type" value="Genomic_DNA"/>
</dbReference>
<organism evidence="2 3">
    <name type="scientific">Paenibacillus borealis</name>
    <dbReference type="NCBI Taxonomy" id="160799"/>
    <lineage>
        <taxon>Bacteria</taxon>
        <taxon>Bacillati</taxon>
        <taxon>Bacillota</taxon>
        <taxon>Bacilli</taxon>
        <taxon>Bacillales</taxon>
        <taxon>Paenibacillaceae</taxon>
        <taxon>Paenibacillus</taxon>
    </lineage>
</organism>
<proteinExistence type="predicted"/>
<dbReference type="SUPFAM" id="SSF56112">
    <property type="entry name" value="Protein kinase-like (PK-like)"/>
    <property type="match status" value="1"/>
</dbReference>
<dbReference type="Proteomes" id="UP000187412">
    <property type="component" value="Unassembled WGS sequence"/>
</dbReference>
<evidence type="ECO:0000259" key="1">
    <source>
        <dbReference type="Pfam" id="PF01636"/>
    </source>
</evidence>
<keyword evidence="3" id="KW-1185">Reference proteome</keyword>
<evidence type="ECO:0000313" key="2">
    <source>
        <dbReference type="EMBL" id="OMD44632.1"/>
    </source>
</evidence>
<comment type="caution">
    <text evidence="2">The sequence shown here is derived from an EMBL/GenBank/DDBJ whole genome shotgun (WGS) entry which is preliminary data.</text>
</comment>
<gene>
    <name evidence="2" type="ORF">BSK56_22385</name>
</gene>
<reference evidence="2 3" key="1">
    <citation type="submission" date="2016-10" db="EMBL/GenBank/DDBJ databases">
        <title>Paenibacillus species isolates.</title>
        <authorList>
            <person name="Beno S.M."/>
        </authorList>
    </citation>
    <scope>NUCLEOTIDE SEQUENCE [LARGE SCALE GENOMIC DNA]</scope>
    <source>
        <strain evidence="2 3">FSL H7-0744</strain>
    </source>
</reference>